<evidence type="ECO:0000313" key="6">
    <source>
        <dbReference type="EMBL" id="RCS42282.1"/>
    </source>
</evidence>
<evidence type="ECO:0000256" key="3">
    <source>
        <dbReference type="ARBA" id="ARBA00023027"/>
    </source>
</evidence>
<gene>
    <name evidence="5" type="primary">kptA</name>
    <name evidence="6" type="ORF">DTL42_19270</name>
</gene>
<name>A0A368KM84_9BACT</name>
<keyword evidence="3 5" id="KW-0520">NAD</keyword>
<evidence type="ECO:0000256" key="2">
    <source>
        <dbReference type="ARBA" id="ARBA00022679"/>
    </source>
</evidence>
<dbReference type="SUPFAM" id="SSF56399">
    <property type="entry name" value="ADP-ribosylation"/>
    <property type="match status" value="1"/>
</dbReference>
<comment type="caution">
    <text evidence="6">The sequence shown here is derived from an EMBL/GenBank/DDBJ whole genome shotgun (WGS) entry which is preliminary data.</text>
</comment>
<dbReference type="Gene3D" id="3.20.170.30">
    <property type="match status" value="1"/>
</dbReference>
<dbReference type="GO" id="GO:0000215">
    <property type="term" value="F:tRNA 2'-phosphotransferase activity"/>
    <property type="evidence" value="ECO:0007669"/>
    <property type="project" value="TreeGrafter"/>
</dbReference>
<dbReference type="EMBL" id="QPEX01000042">
    <property type="protein sequence ID" value="RCS42282.1"/>
    <property type="molecule type" value="Genomic_DNA"/>
</dbReference>
<dbReference type="GO" id="GO:0003950">
    <property type="term" value="F:NAD+ poly-ADP-ribosyltransferase activity"/>
    <property type="evidence" value="ECO:0007669"/>
    <property type="project" value="InterPro"/>
</dbReference>
<sequence length="184" mass="20544">MNSTVDLSKAVSHALRHEPWLYELELDSEGWTPVESLLSALRKERSEWSELCAADLAHMIAASSKRRHEMENNRIRAIYGHSVAGKLKKTPATPPDVLFHGTSPNVLPQILSAGLMPMKRQYVHLSTDEATALEVGRRKSKAPVILRVLAKEATANDVRFYEGNEKVWLADSVPPEFIEFESAG</sequence>
<dbReference type="AlphaFoldDB" id="A0A368KM84"/>
<organism evidence="6 7">
    <name type="scientific">Bremerella cremea</name>
    <dbReference type="NCBI Taxonomy" id="1031537"/>
    <lineage>
        <taxon>Bacteria</taxon>
        <taxon>Pseudomonadati</taxon>
        <taxon>Planctomycetota</taxon>
        <taxon>Planctomycetia</taxon>
        <taxon>Pirellulales</taxon>
        <taxon>Pirellulaceae</taxon>
        <taxon>Bremerella</taxon>
    </lineage>
</organism>
<dbReference type="RefSeq" id="WP_114371056.1">
    <property type="nucleotide sequence ID" value="NZ_QPEX01000042.1"/>
</dbReference>
<comment type="function">
    <text evidence="4 5">Removes the 2'-phosphate from RNA via an intermediate in which the phosphate is ADP-ribosylated by NAD followed by a presumed transesterification to release the RNA and generate ADP-ribose 1''-2''-cyclic phosphate (APPR&gt;P). May function as an ADP-ribosylase.</text>
</comment>
<dbReference type="InterPro" id="IPR002745">
    <property type="entry name" value="Ptrans_KptA/Tpt1"/>
</dbReference>
<evidence type="ECO:0000256" key="1">
    <source>
        <dbReference type="ARBA" id="ARBA00009836"/>
    </source>
</evidence>
<dbReference type="HAMAP" id="MF_00299">
    <property type="entry name" value="KptA"/>
    <property type="match status" value="1"/>
</dbReference>
<dbReference type="Pfam" id="PF01885">
    <property type="entry name" value="PTS_2-RNA"/>
    <property type="match status" value="1"/>
</dbReference>
<dbReference type="InterPro" id="IPR042080">
    <property type="entry name" value="RNA_2'-PTrans_N"/>
</dbReference>
<evidence type="ECO:0000256" key="4">
    <source>
        <dbReference type="ARBA" id="ARBA00025212"/>
    </source>
</evidence>
<dbReference type="GO" id="GO:0006388">
    <property type="term" value="P:tRNA splicing, via endonucleolytic cleavage and ligation"/>
    <property type="evidence" value="ECO:0007669"/>
    <property type="project" value="UniProtKB-UniRule"/>
</dbReference>
<keyword evidence="2 5" id="KW-0808">Transferase</keyword>
<dbReference type="PANTHER" id="PTHR12684">
    <property type="entry name" value="PUTATIVE PHOSPHOTRANSFERASE"/>
    <property type="match status" value="1"/>
</dbReference>
<dbReference type="PANTHER" id="PTHR12684:SF2">
    <property type="entry name" value="TRNA 2'-PHOSPHOTRANSFERASE 1"/>
    <property type="match status" value="1"/>
</dbReference>
<protein>
    <recommendedName>
        <fullName evidence="5">Probable RNA 2'-phosphotransferase</fullName>
        <ecNumber evidence="5">2.7.1.-</ecNumber>
    </recommendedName>
</protein>
<dbReference type="EC" id="2.7.1.-" evidence="5"/>
<dbReference type="InterPro" id="IPR022928">
    <property type="entry name" value="RNA_2'-PTrans_KptA"/>
</dbReference>
<accession>A0A368KM84</accession>
<comment type="similarity">
    <text evidence="1 5">Belongs to the KptA/TPT1 family.</text>
</comment>
<proteinExistence type="inferred from homology"/>
<evidence type="ECO:0000256" key="5">
    <source>
        <dbReference type="HAMAP-Rule" id="MF_00299"/>
    </source>
</evidence>
<reference evidence="6 7" key="1">
    <citation type="submission" date="2018-07" db="EMBL/GenBank/DDBJ databases">
        <title>Comparative genomes isolates from brazilian mangrove.</title>
        <authorList>
            <person name="De Araujo J.E."/>
            <person name="Taketani R.G."/>
            <person name="Silva M.C.P."/>
            <person name="Lourenco M.V."/>
            <person name="Oliveira V.M."/>
            <person name="Andreote F.D."/>
        </authorList>
    </citation>
    <scope>NUCLEOTIDE SEQUENCE [LARGE SCALE GENOMIC DNA]</scope>
    <source>
        <strain evidence="6 7">HEX PRIS-MGV</strain>
    </source>
</reference>
<dbReference type="Gene3D" id="1.10.10.970">
    <property type="entry name" value="RNA 2'-phosphotransferase, Tpt1/KptA family, N-terminal domain"/>
    <property type="match status" value="1"/>
</dbReference>
<dbReference type="Proteomes" id="UP000253562">
    <property type="component" value="Unassembled WGS sequence"/>
</dbReference>
<dbReference type="OrthoDB" id="4537997at2"/>
<evidence type="ECO:0000313" key="7">
    <source>
        <dbReference type="Proteomes" id="UP000253562"/>
    </source>
</evidence>
<dbReference type="InterPro" id="IPR042081">
    <property type="entry name" value="RNA_2'-PTrans_C"/>
</dbReference>